<organism evidence="1 2">
    <name type="scientific">Petralouisia muris</name>
    <dbReference type="NCBI Taxonomy" id="3032872"/>
    <lineage>
        <taxon>Bacteria</taxon>
        <taxon>Bacillati</taxon>
        <taxon>Bacillota</taxon>
        <taxon>Clostridia</taxon>
        <taxon>Lachnospirales</taxon>
        <taxon>Lachnospiraceae</taxon>
        <taxon>Petralouisia</taxon>
    </lineage>
</organism>
<keyword evidence="2" id="KW-1185">Reference proteome</keyword>
<evidence type="ECO:0000313" key="1">
    <source>
        <dbReference type="EMBL" id="TGY91119.1"/>
    </source>
</evidence>
<name>A0AC61RRK6_9FIRM</name>
<dbReference type="Proteomes" id="UP000304953">
    <property type="component" value="Unassembled WGS sequence"/>
</dbReference>
<reference evidence="1" key="1">
    <citation type="submission" date="2019-04" db="EMBL/GenBank/DDBJ databases">
        <title>Microbes associate with the intestines of laboratory mice.</title>
        <authorList>
            <person name="Navarre W."/>
            <person name="Wong E."/>
            <person name="Huang K."/>
            <person name="Tropini C."/>
            <person name="Ng K."/>
            <person name="Yu B."/>
        </authorList>
    </citation>
    <scope>NUCLEOTIDE SEQUENCE</scope>
    <source>
        <strain evidence="1">NM01_1-7b</strain>
    </source>
</reference>
<proteinExistence type="predicted"/>
<evidence type="ECO:0000313" key="2">
    <source>
        <dbReference type="Proteomes" id="UP000304953"/>
    </source>
</evidence>
<gene>
    <name evidence="1" type="ORF">E5329_22815</name>
</gene>
<dbReference type="EMBL" id="SRYA01000070">
    <property type="protein sequence ID" value="TGY91119.1"/>
    <property type="molecule type" value="Genomic_DNA"/>
</dbReference>
<sequence>MLRFIGVICSCIVNGYIFWETMGALYERKYSSRKLYIGVYTLYVIMNTCTAWFGIPQLNVVISMITLYGISKGLYKVQEKNILVNSGVIIIYLAFVDIVVTVAFSTLLQSSTYNILADSKYFLVSGIGNSIIVLCTYKLVIQMLQRCQINSISKILHFYMIFLMIFEFGILCYFVKHEIAQENNMPLLLASLGVVILDAGVIYLYKMLSKEAILEKKTELVEQQLEITQKYYEGLQDNYEKMRQIMHDTKKHIQVLCDLDGEYKRNYEKELLSSITEIQPQFQCSDKIVCVIIWNKMQICEQKGINFEINMQDITFDFMDRTEITALFANLLDNAVEACESSNDVQKKIVLRIHSFKEYIVIKMRNTIGTMPKFNEGKLVSTKNGHLGVGMTILESLANKYYGNIDYEYSDKCFETKLILSAYISADKG</sequence>
<accession>A0AC61RRK6</accession>
<comment type="caution">
    <text evidence="1">The sequence shown here is derived from an EMBL/GenBank/DDBJ whole genome shotgun (WGS) entry which is preliminary data.</text>
</comment>
<protein>
    <submittedName>
        <fullName evidence="1">GHKL domain-containing protein</fullName>
    </submittedName>
</protein>